<reference evidence="2" key="1">
    <citation type="submission" date="2014-09" db="EMBL/GenBank/DDBJ databases">
        <authorList>
            <person name="Sharma Rahul"/>
            <person name="Thines Marco"/>
        </authorList>
    </citation>
    <scope>NUCLEOTIDE SEQUENCE [LARGE SCALE GENOMIC DNA]</scope>
</reference>
<organism evidence="1 2">
    <name type="scientific">Plasmopara halstedii</name>
    <name type="common">Downy mildew of sunflower</name>
    <dbReference type="NCBI Taxonomy" id="4781"/>
    <lineage>
        <taxon>Eukaryota</taxon>
        <taxon>Sar</taxon>
        <taxon>Stramenopiles</taxon>
        <taxon>Oomycota</taxon>
        <taxon>Peronosporomycetes</taxon>
        <taxon>Peronosporales</taxon>
        <taxon>Peronosporaceae</taxon>
        <taxon>Plasmopara</taxon>
    </lineage>
</organism>
<accession>A0A0P1A455</accession>
<dbReference type="RefSeq" id="XP_024571647.1">
    <property type="nucleotide sequence ID" value="XM_024722404.1"/>
</dbReference>
<sequence length="402" mass="43305">MSTASDISAFEHSVEPAPAETLFRDKKWTYIQDSTSNTGQYAGHILFNLSTISTLTLRPSLNGTITTTGVLTPAKISSISNNMNFGNTCPIMWNLNSATGNASYGAGNATGLALPATDNALIQKKTFRYFEHITHKFTVLSNQSFTWTVSNGIANPKKLILQPVISNLNAGGTIADTINPFHPPLTTIPATTSSIASLNNLQVTVGSIPIWNNPISFGYDLFVQEMSKSGVDGGLDDLTSAGLLSQRLWESLYCFIAVDSGRHLPSEDGAQKSIVISNTSNCAYPLTIYYHLWREVVAIVDTAMDTVTGPNCEVVDAVDPPKAYRDPPTSNVIETVPETCKIGLGEDTPIPTLPADVIVILRELPVIITKDSVHNLEADTNVDDGLSDLLMSGAYNFNLYAL</sequence>
<dbReference type="Proteomes" id="UP000054928">
    <property type="component" value="Unassembled WGS sequence"/>
</dbReference>
<evidence type="ECO:0000313" key="2">
    <source>
        <dbReference type="Proteomes" id="UP000054928"/>
    </source>
</evidence>
<name>A0A0P1A455_PLAHL</name>
<dbReference type="OMA" id="FEHITHK"/>
<proteinExistence type="predicted"/>
<keyword evidence="2" id="KW-1185">Reference proteome</keyword>
<dbReference type="EMBL" id="CCYD01000041">
    <property type="protein sequence ID" value="CEG35278.1"/>
    <property type="molecule type" value="Genomic_DNA"/>
</dbReference>
<dbReference type="AlphaFoldDB" id="A0A0P1A455"/>
<dbReference type="GeneID" id="36404460"/>
<evidence type="ECO:0000313" key="1">
    <source>
        <dbReference type="EMBL" id="CEG35278.1"/>
    </source>
</evidence>
<protein>
    <submittedName>
        <fullName evidence="1">Uncharacterized protein</fullName>
    </submittedName>
</protein>